<keyword evidence="7" id="KW-0406">Ion transport</keyword>
<dbReference type="InterPro" id="IPR001702">
    <property type="entry name" value="Porin_Gram-ve"/>
</dbReference>
<evidence type="ECO:0000256" key="4">
    <source>
        <dbReference type="ARBA" id="ARBA00022452"/>
    </source>
</evidence>
<keyword evidence="4" id="KW-1134">Transmembrane beta strand</keyword>
<feature type="signal peptide" evidence="11">
    <location>
        <begin position="1"/>
        <end position="23"/>
    </location>
</feature>
<evidence type="ECO:0000256" key="6">
    <source>
        <dbReference type="ARBA" id="ARBA00022729"/>
    </source>
</evidence>
<dbReference type="InterPro" id="IPR033900">
    <property type="entry name" value="Gram_neg_porin_domain"/>
</dbReference>
<dbReference type="GO" id="GO:0009279">
    <property type="term" value="C:cell outer membrane"/>
    <property type="evidence" value="ECO:0007669"/>
    <property type="project" value="UniProtKB-SubCell"/>
</dbReference>
<feature type="chain" id="PRO_5007810259" evidence="11">
    <location>
        <begin position="24"/>
        <end position="371"/>
    </location>
</feature>
<comment type="subunit">
    <text evidence="2">Homotrimer.</text>
</comment>
<dbReference type="GO" id="GO:0046930">
    <property type="term" value="C:pore complex"/>
    <property type="evidence" value="ECO:0007669"/>
    <property type="project" value="UniProtKB-KW"/>
</dbReference>
<keyword evidence="6 11" id="KW-0732">Signal</keyword>
<sequence>MKKRVAAMVAVGGLTSAVGVAHAQSSVTMYGLIDDGITYVSNESGSKNFKMDSGIAHGNRWGFRGQEDLGNGLSAIFDVEGGFNINTGKANNGGAIFGRQSWVGLDSVKWGKLTVGDQYDSISDYLCDYNVSFYASGYGIHQGDIDRMSCTRLPNAVKYTSPRIGGFKAGVMYSFSNVAGSFHTGSAWEAGGNYINGPLHVGVAYASLPGYSIDPYNRLGTPVFFGQTVATVTNNVEKDLNTAFVLDKYNIMGIGGSYAFGKLTVMANFTSTELVYRNMTSYMHVYEGGATYNFTPSLELLGGYQHDTFEGHTWNQVSAGFQYFASKRTTLYISGDFVKASAGVNPELGWFTTPSLSSTQADLRVGITHKF</sequence>
<keyword evidence="9" id="KW-0472">Membrane</keyword>
<dbReference type="GO" id="GO:0034220">
    <property type="term" value="P:monoatomic ion transmembrane transport"/>
    <property type="evidence" value="ECO:0007669"/>
    <property type="project" value="InterPro"/>
</dbReference>
<evidence type="ECO:0000256" key="5">
    <source>
        <dbReference type="ARBA" id="ARBA00022692"/>
    </source>
</evidence>
<reference evidence="13 14" key="1">
    <citation type="submission" date="2016-01" db="EMBL/GenBank/DDBJ databases">
        <authorList>
            <person name="Oliw E.H."/>
        </authorList>
    </citation>
    <scope>NUCLEOTIDE SEQUENCE [LARGE SCALE GENOMIC DNA]</scope>
    <source>
        <strain evidence="13">LMG 22029</strain>
    </source>
</reference>
<dbReference type="Gene3D" id="2.40.160.10">
    <property type="entry name" value="Porin"/>
    <property type="match status" value="1"/>
</dbReference>
<dbReference type="InterPro" id="IPR023614">
    <property type="entry name" value="Porin_dom_sf"/>
</dbReference>
<dbReference type="Pfam" id="PF13609">
    <property type="entry name" value="Porin_4"/>
    <property type="match status" value="1"/>
</dbReference>
<keyword evidence="5" id="KW-0812">Transmembrane</keyword>
<dbReference type="EMBL" id="FCOC02000003">
    <property type="protein sequence ID" value="SAL22021.1"/>
    <property type="molecule type" value="Genomic_DNA"/>
</dbReference>
<dbReference type="SUPFAM" id="SSF56935">
    <property type="entry name" value="Porins"/>
    <property type="match status" value="1"/>
</dbReference>
<evidence type="ECO:0000256" key="11">
    <source>
        <dbReference type="SAM" id="SignalP"/>
    </source>
</evidence>
<evidence type="ECO:0000259" key="12">
    <source>
        <dbReference type="Pfam" id="PF13609"/>
    </source>
</evidence>
<evidence type="ECO:0000256" key="3">
    <source>
        <dbReference type="ARBA" id="ARBA00022448"/>
    </source>
</evidence>
<gene>
    <name evidence="13" type="ORF">AWB64_01655</name>
</gene>
<feature type="domain" description="Porin" evidence="12">
    <location>
        <begin position="16"/>
        <end position="340"/>
    </location>
</feature>
<dbReference type="Proteomes" id="UP000054893">
    <property type="component" value="Unassembled WGS sequence"/>
</dbReference>
<comment type="subcellular location">
    <subcellularLocation>
        <location evidence="1">Cell outer membrane</location>
        <topology evidence="1">Multi-pass membrane protein</topology>
    </subcellularLocation>
</comment>
<organism evidence="13 14">
    <name type="scientific">Caballeronia sordidicola</name>
    <name type="common">Burkholderia sordidicola</name>
    <dbReference type="NCBI Taxonomy" id="196367"/>
    <lineage>
        <taxon>Bacteria</taxon>
        <taxon>Pseudomonadati</taxon>
        <taxon>Pseudomonadota</taxon>
        <taxon>Betaproteobacteria</taxon>
        <taxon>Burkholderiales</taxon>
        <taxon>Burkholderiaceae</taxon>
        <taxon>Caballeronia</taxon>
    </lineage>
</organism>
<evidence type="ECO:0000256" key="9">
    <source>
        <dbReference type="ARBA" id="ARBA00023136"/>
    </source>
</evidence>
<evidence type="ECO:0000256" key="8">
    <source>
        <dbReference type="ARBA" id="ARBA00023114"/>
    </source>
</evidence>
<keyword evidence="10" id="KW-0998">Cell outer membrane</keyword>
<evidence type="ECO:0000256" key="7">
    <source>
        <dbReference type="ARBA" id="ARBA00023065"/>
    </source>
</evidence>
<keyword evidence="8" id="KW-0626">Porin</keyword>
<accession>A0A158FQW0</accession>
<evidence type="ECO:0000313" key="13">
    <source>
        <dbReference type="EMBL" id="SAL22021.1"/>
    </source>
</evidence>
<dbReference type="AlphaFoldDB" id="A0A158FQW0"/>
<dbReference type="PRINTS" id="PR00182">
    <property type="entry name" value="ECOLNEIPORIN"/>
</dbReference>
<dbReference type="OrthoDB" id="9125613at2"/>
<dbReference type="PANTHER" id="PTHR34501:SF9">
    <property type="entry name" value="MAJOR OUTER MEMBRANE PROTEIN P.IA"/>
    <property type="match status" value="1"/>
</dbReference>
<proteinExistence type="predicted"/>
<name>A0A158FQW0_CABSO</name>
<protein>
    <submittedName>
        <fullName evidence="13">Porin protein</fullName>
    </submittedName>
</protein>
<dbReference type="GO" id="GO:0015288">
    <property type="term" value="F:porin activity"/>
    <property type="evidence" value="ECO:0007669"/>
    <property type="project" value="UniProtKB-KW"/>
</dbReference>
<dbReference type="CDD" id="cd00342">
    <property type="entry name" value="gram_neg_porins"/>
    <property type="match status" value="1"/>
</dbReference>
<evidence type="ECO:0000256" key="1">
    <source>
        <dbReference type="ARBA" id="ARBA00004571"/>
    </source>
</evidence>
<dbReference type="InterPro" id="IPR002299">
    <property type="entry name" value="Porin_Neis"/>
</dbReference>
<evidence type="ECO:0000256" key="2">
    <source>
        <dbReference type="ARBA" id="ARBA00011233"/>
    </source>
</evidence>
<evidence type="ECO:0000313" key="14">
    <source>
        <dbReference type="Proteomes" id="UP000054893"/>
    </source>
</evidence>
<evidence type="ECO:0000256" key="10">
    <source>
        <dbReference type="ARBA" id="ARBA00023237"/>
    </source>
</evidence>
<dbReference type="InterPro" id="IPR050298">
    <property type="entry name" value="Gram-neg_bact_OMP"/>
</dbReference>
<keyword evidence="3" id="KW-0813">Transport</keyword>
<dbReference type="PANTHER" id="PTHR34501">
    <property type="entry name" value="PROTEIN YDDL-RELATED"/>
    <property type="match status" value="1"/>
</dbReference>
<dbReference type="RefSeq" id="WP_060818175.1">
    <property type="nucleotide sequence ID" value="NZ_FCOC02000003.1"/>
</dbReference>
<dbReference type="PRINTS" id="PR00184">
    <property type="entry name" value="NEISSPPORIN"/>
</dbReference>